<dbReference type="GeneID" id="98165243"/>
<organism evidence="2 3">
    <name type="scientific">Aspergillus pseudodeflectus</name>
    <dbReference type="NCBI Taxonomy" id="176178"/>
    <lineage>
        <taxon>Eukaryota</taxon>
        <taxon>Fungi</taxon>
        <taxon>Dikarya</taxon>
        <taxon>Ascomycota</taxon>
        <taxon>Pezizomycotina</taxon>
        <taxon>Eurotiomycetes</taxon>
        <taxon>Eurotiomycetidae</taxon>
        <taxon>Eurotiales</taxon>
        <taxon>Aspergillaceae</taxon>
        <taxon>Aspergillus</taxon>
        <taxon>Aspergillus subgen. Nidulantes</taxon>
    </lineage>
</organism>
<evidence type="ECO:0000313" key="2">
    <source>
        <dbReference type="EMBL" id="KAL2849768.1"/>
    </source>
</evidence>
<keyword evidence="3" id="KW-1185">Reference proteome</keyword>
<keyword evidence="1" id="KW-0812">Transmembrane</keyword>
<dbReference type="EMBL" id="JBFXLR010000022">
    <property type="protein sequence ID" value="KAL2849768.1"/>
    <property type="molecule type" value="Genomic_DNA"/>
</dbReference>
<gene>
    <name evidence="2" type="ORF">BJX68DRAFT_96044</name>
</gene>
<keyword evidence="1" id="KW-1133">Transmembrane helix</keyword>
<feature type="transmembrane region" description="Helical" evidence="1">
    <location>
        <begin position="26"/>
        <end position="48"/>
    </location>
</feature>
<dbReference type="RefSeq" id="XP_070898993.1">
    <property type="nucleotide sequence ID" value="XM_071050079.1"/>
</dbReference>
<evidence type="ECO:0000313" key="3">
    <source>
        <dbReference type="Proteomes" id="UP001610444"/>
    </source>
</evidence>
<keyword evidence="1" id="KW-0472">Membrane</keyword>
<name>A0ABR4KBV7_9EURO</name>
<proteinExistence type="predicted"/>
<comment type="caution">
    <text evidence="2">The sequence shown here is derived from an EMBL/GenBank/DDBJ whole genome shotgun (WGS) entry which is preliminary data.</text>
</comment>
<sequence length="105" mass="11828">MLPHIQKTQKVMQMLGHLSVIATKTWVFFLVVLRSLLGELISDILLSFRQTQLEMKKKVSKKIGERGNGCNTQGARVAAKVHGFNLRDFVVSAKRAKRRNINGPV</sequence>
<dbReference type="Proteomes" id="UP001610444">
    <property type="component" value="Unassembled WGS sequence"/>
</dbReference>
<reference evidence="2 3" key="1">
    <citation type="submission" date="2024-07" db="EMBL/GenBank/DDBJ databases">
        <title>Section-level genome sequencing and comparative genomics of Aspergillus sections Usti and Cavernicolus.</title>
        <authorList>
            <consortium name="Lawrence Berkeley National Laboratory"/>
            <person name="Nybo J.L."/>
            <person name="Vesth T.C."/>
            <person name="Theobald S."/>
            <person name="Frisvad J.C."/>
            <person name="Larsen T.O."/>
            <person name="Kjaerboelling I."/>
            <person name="Rothschild-Mancinelli K."/>
            <person name="Lyhne E.K."/>
            <person name="Kogle M.E."/>
            <person name="Barry K."/>
            <person name="Clum A."/>
            <person name="Na H."/>
            <person name="Ledsgaard L."/>
            <person name="Lin J."/>
            <person name="Lipzen A."/>
            <person name="Kuo A."/>
            <person name="Riley R."/>
            <person name="Mondo S."/>
            <person name="LaButti K."/>
            <person name="Haridas S."/>
            <person name="Pangalinan J."/>
            <person name="Salamov A.A."/>
            <person name="Simmons B.A."/>
            <person name="Magnuson J.K."/>
            <person name="Chen J."/>
            <person name="Drula E."/>
            <person name="Henrissat B."/>
            <person name="Wiebenga A."/>
            <person name="Lubbers R.J."/>
            <person name="Gomes A.C."/>
            <person name="Macurrencykelacurrency M.R."/>
            <person name="Stajich J."/>
            <person name="Grigoriev I.V."/>
            <person name="Mortensen U.H."/>
            <person name="De vries R.P."/>
            <person name="Baker S.E."/>
            <person name="Andersen M.R."/>
        </authorList>
    </citation>
    <scope>NUCLEOTIDE SEQUENCE [LARGE SCALE GENOMIC DNA]</scope>
    <source>
        <strain evidence="2 3">CBS 756.74</strain>
    </source>
</reference>
<protein>
    <submittedName>
        <fullName evidence="2">Uncharacterized protein</fullName>
    </submittedName>
</protein>
<accession>A0ABR4KBV7</accession>
<evidence type="ECO:0000256" key="1">
    <source>
        <dbReference type="SAM" id="Phobius"/>
    </source>
</evidence>